<name>A0A4C1Y6W9_EUMVA</name>
<dbReference type="CDD" id="cd09272">
    <property type="entry name" value="RNase_HI_RT_Ty1"/>
    <property type="match status" value="1"/>
</dbReference>
<feature type="domain" description="Retrovirus-related Pol polyprotein from transposon TNT 1-94-like beta-barrel" evidence="3">
    <location>
        <begin position="138"/>
        <end position="189"/>
    </location>
</feature>
<feature type="domain" description="Reverse transcriptase Ty1/copia-type" evidence="2">
    <location>
        <begin position="446"/>
        <end position="599"/>
    </location>
</feature>
<dbReference type="AlphaFoldDB" id="A0A4C1Y6W9"/>
<dbReference type="EMBL" id="BGZK01001069">
    <property type="protein sequence ID" value="GBP70297.1"/>
    <property type="molecule type" value="Genomic_DNA"/>
</dbReference>
<protein>
    <submittedName>
        <fullName evidence="4">Copia protein</fullName>
    </submittedName>
</protein>
<proteinExistence type="predicted"/>
<evidence type="ECO:0000313" key="5">
    <source>
        <dbReference type="Proteomes" id="UP000299102"/>
    </source>
</evidence>
<dbReference type="Proteomes" id="UP000299102">
    <property type="component" value="Unassembled WGS sequence"/>
</dbReference>
<dbReference type="Pfam" id="PF22936">
    <property type="entry name" value="Pol_BBD"/>
    <property type="match status" value="1"/>
</dbReference>
<sequence>MAGSNSMMSIEKLTGRDNWASWSFAMKAYLQHEDLYGCILKEPVATDPNSVKQDIKAKSKLILLVDPILYIHIQDAENAKQVWESLAKAFEDSGLTRKVAAHKLRNIKFNVDDEWLGTLMLAGLPEMYKPMIMGLESSGASMHMTMHRDWLTNITPSSVPSIRIANNKVLKVECCGNVSIKVNAKDGSTDSIQVTFWAEAVATAAYIVKRSPTCTLSDATPYEVWTGKKPNLSHMRIFGCPAMVLIPKENRTKLDVKSQASIKRNKVDNVPKKEKEISKKDIDIEENTKENCDKVIEKKTIYLPLCDELKEPVEKNIDDDINDRIQTQAESQSICSSDDDQFEDVNDDTFLPDKTLDSPPVSNITLRPLPRRMRRHNNDENDIHPSSLMCQNVELTINLLNSDPQSLQEALNSEKADEWKRATKQEYQSLIKNNTWTLVNLPAGKSGDIDEEIYMSLPPGYEDENKVCRLKKSIYGLKQASRQWNKKLNTALLEIGMTRSNVDPCVYYRILNENDIFFMAVYVDDILYLFNNEETVHIIKEELMKKFCMKDLGTAKHCIGFRISQDKNVDEISIDQSIYIKIILERFGMSNCKPMLTPADANVKLKKAEGQQEILNNIPYQEIIGCLLYLSQGTRPDITYVVNSLSRYNNQPTNEHWVALKRVMRYLKGTMNMKLVYKRNVDGKISGYCNSDWANDIEDRKSCTGYIFLFQGAAISWNSKKQQTIALSTSEAEYMALASAIQEALWLKQLADEFQPELKGTPISLYCDNQSAISLSGNAAYHARSKHIDVRYHFAREKIAAKQVMVQYKCTEDMVADILTKGLHRPKHENFTSSMGLLLKSLRSGEDVGSVNA</sequence>
<evidence type="ECO:0000259" key="3">
    <source>
        <dbReference type="Pfam" id="PF22936"/>
    </source>
</evidence>
<reference evidence="4 5" key="1">
    <citation type="journal article" date="2019" name="Commun. Biol.">
        <title>The bagworm genome reveals a unique fibroin gene that provides high tensile strength.</title>
        <authorList>
            <person name="Kono N."/>
            <person name="Nakamura H."/>
            <person name="Ohtoshi R."/>
            <person name="Tomita M."/>
            <person name="Numata K."/>
            <person name="Arakawa K."/>
        </authorList>
    </citation>
    <scope>NUCLEOTIDE SEQUENCE [LARGE SCALE GENOMIC DNA]</scope>
</reference>
<evidence type="ECO:0000259" key="2">
    <source>
        <dbReference type="Pfam" id="PF07727"/>
    </source>
</evidence>
<organism evidence="4 5">
    <name type="scientific">Eumeta variegata</name>
    <name type="common">Bagworm moth</name>
    <name type="synonym">Eumeta japonica</name>
    <dbReference type="NCBI Taxonomy" id="151549"/>
    <lineage>
        <taxon>Eukaryota</taxon>
        <taxon>Metazoa</taxon>
        <taxon>Ecdysozoa</taxon>
        <taxon>Arthropoda</taxon>
        <taxon>Hexapoda</taxon>
        <taxon>Insecta</taxon>
        <taxon>Pterygota</taxon>
        <taxon>Neoptera</taxon>
        <taxon>Endopterygota</taxon>
        <taxon>Lepidoptera</taxon>
        <taxon>Glossata</taxon>
        <taxon>Ditrysia</taxon>
        <taxon>Tineoidea</taxon>
        <taxon>Psychidae</taxon>
        <taxon>Oiketicinae</taxon>
        <taxon>Eumeta</taxon>
    </lineage>
</organism>
<dbReference type="InterPro" id="IPR043502">
    <property type="entry name" value="DNA/RNA_pol_sf"/>
</dbReference>
<keyword evidence="1" id="KW-0064">Aspartyl protease</keyword>
<dbReference type="GO" id="GO:0004190">
    <property type="term" value="F:aspartic-type endopeptidase activity"/>
    <property type="evidence" value="ECO:0007669"/>
    <property type="project" value="UniProtKB-KW"/>
</dbReference>
<keyword evidence="1" id="KW-0378">Hydrolase</keyword>
<evidence type="ECO:0000313" key="4">
    <source>
        <dbReference type="EMBL" id="GBP70297.1"/>
    </source>
</evidence>
<accession>A0A4C1Y6W9</accession>
<evidence type="ECO:0000256" key="1">
    <source>
        <dbReference type="ARBA" id="ARBA00022750"/>
    </source>
</evidence>
<keyword evidence="5" id="KW-1185">Reference proteome</keyword>
<dbReference type="PANTHER" id="PTHR11439:SF483">
    <property type="entry name" value="PEPTIDE SYNTHASE GLIP-LIKE, PUTATIVE (AFU_ORTHOLOGUE AFUA_3G12920)-RELATED"/>
    <property type="match status" value="1"/>
</dbReference>
<comment type="caution">
    <text evidence="4">The sequence shown here is derived from an EMBL/GenBank/DDBJ whole genome shotgun (WGS) entry which is preliminary data.</text>
</comment>
<dbReference type="InterPro" id="IPR013103">
    <property type="entry name" value="RVT_2"/>
</dbReference>
<dbReference type="STRING" id="151549.A0A4C1Y6W9"/>
<dbReference type="SUPFAM" id="SSF56672">
    <property type="entry name" value="DNA/RNA polymerases"/>
    <property type="match status" value="1"/>
</dbReference>
<dbReference type="GO" id="GO:0071897">
    <property type="term" value="P:DNA biosynthetic process"/>
    <property type="evidence" value="ECO:0007669"/>
    <property type="project" value="UniProtKB-ARBA"/>
</dbReference>
<dbReference type="PANTHER" id="PTHR11439">
    <property type="entry name" value="GAG-POL-RELATED RETROTRANSPOSON"/>
    <property type="match status" value="1"/>
</dbReference>
<dbReference type="OrthoDB" id="430476at2759"/>
<dbReference type="Pfam" id="PF07727">
    <property type="entry name" value="RVT_2"/>
    <property type="match status" value="1"/>
</dbReference>
<dbReference type="Pfam" id="PF14223">
    <property type="entry name" value="Retrotran_gag_2"/>
    <property type="match status" value="1"/>
</dbReference>
<keyword evidence="1" id="KW-0645">Protease</keyword>
<dbReference type="InterPro" id="IPR054722">
    <property type="entry name" value="PolX-like_BBD"/>
</dbReference>
<gene>
    <name evidence="4" type="primary">GIP</name>
    <name evidence="4" type="ORF">EVAR_52316_1</name>
</gene>